<dbReference type="AlphaFoldDB" id="A0A1I7X2S5"/>
<proteinExistence type="predicted"/>
<evidence type="ECO:0000313" key="1">
    <source>
        <dbReference type="Proteomes" id="UP000095283"/>
    </source>
</evidence>
<reference evidence="2" key="1">
    <citation type="submission" date="2016-11" db="UniProtKB">
        <authorList>
            <consortium name="WormBaseParasite"/>
        </authorList>
    </citation>
    <scope>IDENTIFICATION</scope>
</reference>
<dbReference type="Proteomes" id="UP000095283">
    <property type="component" value="Unplaced"/>
</dbReference>
<dbReference type="WBParaSite" id="Hba_11763">
    <property type="protein sequence ID" value="Hba_11763"/>
    <property type="gene ID" value="Hba_11763"/>
</dbReference>
<accession>A0A1I7X2S5</accession>
<dbReference type="GO" id="GO:0003676">
    <property type="term" value="F:nucleic acid binding"/>
    <property type="evidence" value="ECO:0007669"/>
    <property type="project" value="InterPro"/>
</dbReference>
<dbReference type="InterPro" id="IPR036397">
    <property type="entry name" value="RNaseH_sf"/>
</dbReference>
<sequence length="96" mass="10755">MVWSASSAMGLVNLTFVSTKMNSADYGDVLGHRLVPYCPAIPGVSFIFQENNATIHASQSTKTWLEYNDVDTMDWLSCSSDLNPMENLWFETVKDL</sequence>
<name>A0A1I7X2S5_HETBA</name>
<keyword evidence="1" id="KW-1185">Reference proteome</keyword>
<evidence type="ECO:0000313" key="2">
    <source>
        <dbReference type="WBParaSite" id="Hba_11763"/>
    </source>
</evidence>
<protein>
    <submittedName>
        <fullName evidence="2">DDE_3 domain-containing protein</fullName>
    </submittedName>
</protein>
<dbReference type="Gene3D" id="3.30.420.10">
    <property type="entry name" value="Ribonuclease H-like superfamily/Ribonuclease H"/>
    <property type="match status" value="1"/>
</dbReference>
<organism evidence="1 2">
    <name type="scientific">Heterorhabditis bacteriophora</name>
    <name type="common">Entomopathogenic nematode worm</name>
    <dbReference type="NCBI Taxonomy" id="37862"/>
    <lineage>
        <taxon>Eukaryota</taxon>
        <taxon>Metazoa</taxon>
        <taxon>Ecdysozoa</taxon>
        <taxon>Nematoda</taxon>
        <taxon>Chromadorea</taxon>
        <taxon>Rhabditida</taxon>
        <taxon>Rhabditina</taxon>
        <taxon>Rhabditomorpha</taxon>
        <taxon>Strongyloidea</taxon>
        <taxon>Heterorhabditidae</taxon>
        <taxon>Heterorhabditis</taxon>
    </lineage>
</organism>